<evidence type="ECO:0000313" key="4">
    <source>
        <dbReference type="EMBL" id="KAK7878858.1"/>
    </source>
</evidence>
<protein>
    <recommendedName>
        <fullName evidence="3">Calmodulin-binding domain-containing protein</fullName>
    </recommendedName>
</protein>
<dbReference type="GO" id="GO:0005516">
    <property type="term" value="F:calmodulin binding"/>
    <property type="evidence" value="ECO:0007669"/>
    <property type="project" value="InterPro"/>
</dbReference>
<dbReference type="AlphaFoldDB" id="A0AAW0MF59"/>
<keyword evidence="5" id="KW-1185">Reference proteome</keyword>
<keyword evidence="1" id="KW-0175">Coiled coil</keyword>
<evidence type="ECO:0000259" key="3">
    <source>
        <dbReference type="Pfam" id="PF02888"/>
    </source>
</evidence>
<feature type="region of interest" description="Disordered" evidence="2">
    <location>
        <begin position="108"/>
        <end position="133"/>
    </location>
</feature>
<feature type="domain" description="Calmodulin-binding" evidence="3">
    <location>
        <begin position="60"/>
        <end position="84"/>
    </location>
</feature>
<proteinExistence type="predicted"/>
<dbReference type="EMBL" id="JBBPFD010000457">
    <property type="protein sequence ID" value="KAK7878858.1"/>
    <property type="molecule type" value="Genomic_DNA"/>
</dbReference>
<evidence type="ECO:0000313" key="5">
    <source>
        <dbReference type="Proteomes" id="UP001460270"/>
    </source>
</evidence>
<evidence type="ECO:0000256" key="1">
    <source>
        <dbReference type="SAM" id="Coils"/>
    </source>
</evidence>
<dbReference type="GO" id="GO:0015269">
    <property type="term" value="F:calcium-activated potassium channel activity"/>
    <property type="evidence" value="ECO:0007669"/>
    <property type="project" value="InterPro"/>
</dbReference>
<comment type="caution">
    <text evidence="4">The sequence shown here is derived from an EMBL/GenBank/DDBJ whole genome shotgun (WGS) entry which is preliminary data.</text>
</comment>
<dbReference type="InterPro" id="IPR004178">
    <property type="entry name" value="CaM-bd_dom"/>
</dbReference>
<dbReference type="SUPFAM" id="SSF81327">
    <property type="entry name" value="Small-conductance potassium channel"/>
    <property type="match status" value="1"/>
</dbReference>
<feature type="coiled-coil region" evidence="1">
    <location>
        <begin position="75"/>
        <end position="102"/>
    </location>
</feature>
<reference evidence="5" key="1">
    <citation type="submission" date="2024-04" db="EMBL/GenBank/DDBJ databases">
        <title>Salinicola lusitanus LLJ914,a marine bacterium isolated from the Okinawa Trough.</title>
        <authorList>
            <person name="Li J."/>
        </authorList>
    </citation>
    <scope>NUCLEOTIDE SEQUENCE [LARGE SCALE GENOMIC DNA]</scope>
</reference>
<name>A0AAW0MF59_9GOBI</name>
<sequence length="133" mass="15432">MQSVILAVQVDRLRQGDRSSAAVVRGINALDRPTGRCVPLPACVCVCAHRVSHVCLSKRRLRSVKMEQRKLSDQANTLVDLSKREREEREKMEKRKIDVEREWVDREGDFGKEEKRQSEMEKGVNEEKAREKE</sequence>
<dbReference type="InterPro" id="IPR036122">
    <property type="entry name" value="CaM-bd_dom_sf"/>
</dbReference>
<dbReference type="Gene3D" id="1.10.287.70">
    <property type="match status" value="1"/>
</dbReference>
<dbReference type="Pfam" id="PF02888">
    <property type="entry name" value="CaMBD"/>
    <property type="match status" value="1"/>
</dbReference>
<dbReference type="GO" id="GO:0016020">
    <property type="term" value="C:membrane"/>
    <property type="evidence" value="ECO:0007669"/>
    <property type="project" value="InterPro"/>
</dbReference>
<dbReference type="Proteomes" id="UP001460270">
    <property type="component" value="Unassembled WGS sequence"/>
</dbReference>
<organism evidence="4 5">
    <name type="scientific">Mugilogobius chulae</name>
    <name type="common">yellowstripe goby</name>
    <dbReference type="NCBI Taxonomy" id="88201"/>
    <lineage>
        <taxon>Eukaryota</taxon>
        <taxon>Metazoa</taxon>
        <taxon>Chordata</taxon>
        <taxon>Craniata</taxon>
        <taxon>Vertebrata</taxon>
        <taxon>Euteleostomi</taxon>
        <taxon>Actinopterygii</taxon>
        <taxon>Neopterygii</taxon>
        <taxon>Teleostei</taxon>
        <taxon>Neoteleostei</taxon>
        <taxon>Acanthomorphata</taxon>
        <taxon>Gobiaria</taxon>
        <taxon>Gobiiformes</taxon>
        <taxon>Gobioidei</taxon>
        <taxon>Gobiidae</taxon>
        <taxon>Gobionellinae</taxon>
        <taxon>Mugilogobius</taxon>
    </lineage>
</organism>
<evidence type="ECO:0000256" key="2">
    <source>
        <dbReference type="SAM" id="MobiDB-lite"/>
    </source>
</evidence>
<gene>
    <name evidence="4" type="ORF">WMY93_030884</name>
</gene>
<accession>A0AAW0MF59</accession>